<evidence type="ECO:0000259" key="8">
    <source>
        <dbReference type="PROSITE" id="PS50902"/>
    </source>
</evidence>
<dbReference type="Proteomes" id="UP000551616">
    <property type="component" value="Unassembled WGS sequence"/>
</dbReference>
<evidence type="ECO:0000256" key="4">
    <source>
        <dbReference type="ARBA" id="ARBA00022630"/>
    </source>
</evidence>
<keyword evidence="4 7" id="KW-0285">Flavoprotein</keyword>
<evidence type="ECO:0000256" key="2">
    <source>
        <dbReference type="ARBA" id="ARBA00005267"/>
    </source>
</evidence>
<evidence type="ECO:0000256" key="1">
    <source>
        <dbReference type="ARBA" id="ARBA00001917"/>
    </source>
</evidence>
<organism evidence="9 10">
    <name type="scientific">Bremerella alba</name>
    <dbReference type="NCBI Taxonomy" id="980252"/>
    <lineage>
        <taxon>Bacteria</taxon>
        <taxon>Pseudomonadati</taxon>
        <taxon>Planctomycetota</taxon>
        <taxon>Planctomycetia</taxon>
        <taxon>Pirellulales</taxon>
        <taxon>Pirellulaceae</taxon>
        <taxon>Bremerella</taxon>
    </lineage>
</organism>
<evidence type="ECO:0000256" key="6">
    <source>
        <dbReference type="ARBA" id="ARBA00022982"/>
    </source>
</evidence>
<sequence length="174" mass="19146">MSMAIFYGSTTGNTEGAAQRMKELLGDCVADVVDVYKAKPEDLLKYDILLLGISTWNVGELQADWDGFLPKLAGLDLTGKKVAFFGMGDAVGYPDNYLDAMGELWETIQKLGSPELIGIWPTDGYEFDDSRGLLDDTHFVGLGLDDDNQWELTEERIQAWLAQVVQEAGIVESA</sequence>
<gene>
    <name evidence="9" type="primary">fldA</name>
    <name evidence="9" type="ORF">HOV93_18330</name>
</gene>
<dbReference type="SUPFAM" id="SSF52218">
    <property type="entry name" value="Flavoproteins"/>
    <property type="match status" value="1"/>
</dbReference>
<dbReference type="NCBIfam" id="TIGR01752">
    <property type="entry name" value="flav_long"/>
    <property type="match status" value="1"/>
</dbReference>
<dbReference type="GO" id="GO:0009055">
    <property type="term" value="F:electron transfer activity"/>
    <property type="evidence" value="ECO:0007669"/>
    <property type="project" value="UniProtKB-UniRule"/>
</dbReference>
<accession>A0A7V9A6U5</accession>
<dbReference type="InterPro" id="IPR010086">
    <property type="entry name" value="Flavodoxin_lc"/>
</dbReference>
<dbReference type="InterPro" id="IPR050619">
    <property type="entry name" value="Flavodoxin"/>
</dbReference>
<dbReference type="GO" id="GO:0010181">
    <property type="term" value="F:FMN binding"/>
    <property type="evidence" value="ECO:0007669"/>
    <property type="project" value="UniProtKB-UniRule"/>
</dbReference>
<evidence type="ECO:0000313" key="10">
    <source>
        <dbReference type="Proteomes" id="UP000551616"/>
    </source>
</evidence>
<dbReference type="PRINTS" id="PR00369">
    <property type="entry name" value="FLAVODOXIN"/>
</dbReference>
<evidence type="ECO:0000256" key="5">
    <source>
        <dbReference type="ARBA" id="ARBA00022643"/>
    </source>
</evidence>
<protein>
    <recommendedName>
        <fullName evidence="7">Flavodoxin</fullName>
    </recommendedName>
</protein>
<dbReference type="Gene3D" id="3.40.50.360">
    <property type="match status" value="1"/>
</dbReference>
<dbReference type="PANTHER" id="PTHR42809">
    <property type="entry name" value="FLAVODOXIN 2"/>
    <property type="match status" value="1"/>
</dbReference>
<evidence type="ECO:0000313" key="9">
    <source>
        <dbReference type="EMBL" id="MBA2114667.1"/>
    </source>
</evidence>
<comment type="cofactor">
    <cofactor evidence="1 7">
        <name>FMN</name>
        <dbReference type="ChEBI" id="CHEBI:58210"/>
    </cofactor>
</comment>
<comment type="caution">
    <text evidence="9">The sequence shown here is derived from an EMBL/GenBank/DDBJ whole genome shotgun (WGS) entry which is preliminary data.</text>
</comment>
<evidence type="ECO:0000256" key="7">
    <source>
        <dbReference type="PIRNR" id="PIRNR038996"/>
    </source>
</evidence>
<evidence type="ECO:0000256" key="3">
    <source>
        <dbReference type="ARBA" id="ARBA00022448"/>
    </source>
</evidence>
<reference evidence="9 10" key="1">
    <citation type="submission" date="2020-05" db="EMBL/GenBank/DDBJ databases">
        <title>Bremerella alba sp. nov., a novel planctomycete isolated from the surface of the macroalga Fucus spiralis.</title>
        <authorList>
            <person name="Godinho O."/>
            <person name="Botelho R."/>
            <person name="Albuquerque L."/>
            <person name="Wiegand S."/>
            <person name="Da Costa M.S."/>
            <person name="Lobo-Da-Cunha A."/>
            <person name="Jogler C."/>
            <person name="Lage O.M."/>
        </authorList>
    </citation>
    <scope>NUCLEOTIDE SEQUENCE [LARGE SCALE GENOMIC DNA]</scope>
    <source>
        <strain evidence="9 10">FF15</strain>
    </source>
</reference>
<proteinExistence type="inferred from homology"/>
<dbReference type="EMBL" id="JABRWO010000004">
    <property type="protein sequence ID" value="MBA2114667.1"/>
    <property type="molecule type" value="Genomic_DNA"/>
</dbReference>
<keyword evidence="5 7" id="KW-0288">FMN</keyword>
<name>A0A7V9A6U5_9BACT</name>
<dbReference type="PIRSF" id="PIRSF038996">
    <property type="entry name" value="FldA"/>
    <property type="match status" value="1"/>
</dbReference>
<feature type="domain" description="Flavodoxin-like" evidence="8">
    <location>
        <begin position="3"/>
        <end position="165"/>
    </location>
</feature>
<keyword evidence="10" id="KW-1185">Reference proteome</keyword>
<dbReference type="InterPro" id="IPR001094">
    <property type="entry name" value="Flavdoxin-like"/>
</dbReference>
<dbReference type="InterPro" id="IPR029039">
    <property type="entry name" value="Flavoprotein-like_sf"/>
</dbReference>
<dbReference type="NCBIfam" id="NF006739">
    <property type="entry name" value="PRK09267.1-5"/>
    <property type="match status" value="1"/>
</dbReference>
<dbReference type="RefSeq" id="WP_235990018.1">
    <property type="nucleotide sequence ID" value="NZ_JABRWO010000004.1"/>
</dbReference>
<comment type="function">
    <text evidence="7">Low-potential electron donor to a number of redox enzymes.</text>
</comment>
<dbReference type="AlphaFoldDB" id="A0A7V9A6U5"/>
<dbReference type="PANTHER" id="PTHR42809:SF1">
    <property type="entry name" value="FLAVODOXIN 1"/>
    <property type="match status" value="1"/>
</dbReference>
<keyword evidence="3 7" id="KW-0813">Transport</keyword>
<dbReference type="InterPro" id="IPR008254">
    <property type="entry name" value="Flavodoxin/NO_synth"/>
</dbReference>
<dbReference type="Pfam" id="PF00258">
    <property type="entry name" value="Flavodoxin_1"/>
    <property type="match status" value="1"/>
</dbReference>
<comment type="similarity">
    <text evidence="2 7">Belongs to the flavodoxin family.</text>
</comment>
<dbReference type="PROSITE" id="PS50902">
    <property type="entry name" value="FLAVODOXIN_LIKE"/>
    <property type="match status" value="1"/>
</dbReference>
<keyword evidence="6 7" id="KW-0249">Electron transport</keyword>